<reference evidence="1" key="1">
    <citation type="journal article" date="2021" name="IMA Fungus">
        <title>Genomic characterization of three marine fungi, including Emericellopsis atlantica sp. nov. with signatures of a generalist lifestyle and marine biomass degradation.</title>
        <authorList>
            <person name="Hagestad O.C."/>
            <person name="Hou L."/>
            <person name="Andersen J.H."/>
            <person name="Hansen E.H."/>
            <person name="Altermark B."/>
            <person name="Li C."/>
            <person name="Kuhnert E."/>
            <person name="Cox R.J."/>
            <person name="Crous P.W."/>
            <person name="Spatafora J.W."/>
            <person name="Lail K."/>
            <person name="Amirebrahimi M."/>
            <person name="Lipzen A."/>
            <person name="Pangilinan J."/>
            <person name="Andreopoulos W."/>
            <person name="Hayes R.D."/>
            <person name="Ng V."/>
            <person name="Grigoriev I.V."/>
            <person name="Jackson S.A."/>
            <person name="Sutton T.D.S."/>
            <person name="Dobson A.D.W."/>
            <person name="Rama T."/>
        </authorList>
    </citation>
    <scope>NUCLEOTIDE SEQUENCE</scope>
    <source>
        <strain evidence="1">TRa3180A</strain>
    </source>
</reference>
<dbReference type="AlphaFoldDB" id="A0A9P8CE71"/>
<keyword evidence="2" id="KW-1185">Reference proteome</keyword>
<evidence type="ECO:0000313" key="1">
    <source>
        <dbReference type="EMBL" id="KAG9243779.1"/>
    </source>
</evidence>
<name>A0A9P8CE71_9HELO</name>
<dbReference type="Proteomes" id="UP000887226">
    <property type="component" value="Unassembled WGS sequence"/>
</dbReference>
<proteinExistence type="predicted"/>
<protein>
    <submittedName>
        <fullName evidence="1">Uncharacterized protein</fullName>
    </submittedName>
</protein>
<evidence type="ECO:0000313" key="2">
    <source>
        <dbReference type="Proteomes" id="UP000887226"/>
    </source>
</evidence>
<gene>
    <name evidence="1" type="ORF">BJ878DRAFT_552022</name>
</gene>
<dbReference type="EMBL" id="MU253952">
    <property type="protein sequence ID" value="KAG9243779.1"/>
    <property type="molecule type" value="Genomic_DNA"/>
</dbReference>
<accession>A0A9P8CE71</accession>
<organism evidence="1 2">
    <name type="scientific">Calycina marina</name>
    <dbReference type="NCBI Taxonomy" id="1763456"/>
    <lineage>
        <taxon>Eukaryota</taxon>
        <taxon>Fungi</taxon>
        <taxon>Dikarya</taxon>
        <taxon>Ascomycota</taxon>
        <taxon>Pezizomycotina</taxon>
        <taxon>Leotiomycetes</taxon>
        <taxon>Helotiales</taxon>
        <taxon>Pezizellaceae</taxon>
        <taxon>Calycina</taxon>
    </lineage>
</organism>
<comment type="caution">
    <text evidence="1">The sequence shown here is derived from an EMBL/GenBank/DDBJ whole genome shotgun (WGS) entry which is preliminary data.</text>
</comment>
<sequence>MASTLSSSSIGRSMSTALSISADHYGTEAARMHLVNNLTSPSRVSCAHLRPRFGSVGDNKFKTAKEMFDLLAQSFKGHNLQRRAKTKYEKMAMHFNPDPDKEVKGYATFDSFKSDYIITAIEARIHKGNWYRDMFNKITFRLQKKLTVVLPLLDEIFVKLCQFASKAEVENQRIQEIEHDVRLLAAAKRVQNNHKHESRAD</sequence>